<feature type="compositionally biased region" description="Low complexity" evidence="9">
    <location>
        <begin position="434"/>
        <end position="457"/>
    </location>
</feature>
<evidence type="ECO:0000256" key="5">
    <source>
        <dbReference type="ARBA" id="ARBA00022723"/>
    </source>
</evidence>
<dbReference type="EMBL" id="BTSY01000003">
    <property type="protein sequence ID" value="GMT17486.1"/>
    <property type="molecule type" value="Genomic_DNA"/>
</dbReference>
<feature type="region of interest" description="Disordered" evidence="9">
    <location>
        <begin position="390"/>
        <end position="486"/>
    </location>
</feature>
<organism evidence="11 12">
    <name type="scientific">Pristionchus fissidentatus</name>
    <dbReference type="NCBI Taxonomy" id="1538716"/>
    <lineage>
        <taxon>Eukaryota</taxon>
        <taxon>Metazoa</taxon>
        <taxon>Ecdysozoa</taxon>
        <taxon>Nematoda</taxon>
        <taxon>Chromadorea</taxon>
        <taxon>Rhabditida</taxon>
        <taxon>Rhabditina</taxon>
        <taxon>Diplogasteromorpha</taxon>
        <taxon>Diplogasteroidea</taxon>
        <taxon>Neodiplogasteridae</taxon>
        <taxon>Pristionchus</taxon>
    </lineage>
</organism>
<evidence type="ECO:0000256" key="9">
    <source>
        <dbReference type="SAM" id="MobiDB-lite"/>
    </source>
</evidence>
<evidence type="ECO:0000256" key="1">
    <source>
        <dbReference type="ARBA" id="ARBA00000900"/>
    </source>
</evidence>
<dbReference type="GO" id="GO:0061630">
    <property type="term" value="F:ubiquitin protein ligase activity"/>
    <property type="evidence" value="ECO:0007669"/>
    <property type="project" value="UniProtKB-EC"/>
</dbReference>
<feature type="domain" description="ZZ-type" evidence="10">
    <location>
        <begin position="20"/>
        <end position="82"/>
    </location>
</feature>
<feature type="compositionally biased region" description="Pro residues" evidence="9">
    <location>
        <begin position="788"/>
        <end position="821"/>
    </location>
</feature>
<protein>
    <recommendedName>
        <fullName evidence="3">RING-type E3 ubiquitin transferase</fullName>
        <ecNumber evidence="3">2.3.2.27</ecNumber>
    </recommendedName>
</protein>
<dbReference type="AlphaFoldDB" id="A0AAV5VDM7"/>
<dbReference type="Pfam" id="PF00569">
    <property type="entry name" value="ZZ"/>
    <property type="match status" value="1"/>
</dbReference>
<dbReference type="InterPro" id="IPR050774">
    <property type="entry name" value="KCMF1/Dystrophin"/>
</dbReference>
<keyword evidence="6 8" id="KW-0863">Zinc-finger</keyword>
<evidence type="ECO:0000256" key="6">
    <source>
        <dbReference type="ARBA" id="ARBA00022771"/>
    </source>
</evidence>
<evidence type="ECO:0000256" key="7">
    <source>
        <dbReference type="ARBA" id="ARBA00022833"/>
    </source>
</evidence>
<keyword evidence="12" id="KW-1185">Reference proteome</keyword>
<dbReference type="InterPro" id="IPR043145">
    <property type="entry name" value="Znf_ZZ_sf"/>
</dbReference>
<dbReference type="GO" id="GO:0099536">
    <property type="term" value="P:synaptic signaling"/>
    <property type="evidence" value="ECO:0007669"/>
    <property type="project" value="TreeGrafter"/>
</dbReference>
<feature type="compositionally biased region" description="Acidic residues" evidence="9">
    <location>
        <begin position="406"/>
        <end position="416"/>
    </location>
</feature>
<comment type="catalytic activity">
    <reaction evidence="1">
        <text>S-ubiquitinyl-[E2 ubiquitin-conjugating enzyme]-L-cysteine + [acceptor protein]-L-lysine = [E2 ubiquitin-conjugating enzyme]-L-cysteine + N(6)-ubiquitinyl-[acceptor protein]-L-lysine.</text>
        <dbReference type="EC" id="2.3.2.27"/>
    </reaction>
</comment>
<evidence type="ECO:0000256" key="4">
    <source>
        <dbReference type="ARBA" id="ARBA00022679"/>
    </source>
</evidence>
<dbReference type="SMART" id="SM00291">
    <property type="entry name" value="ZnF_ZZ"/>
    <property type="match status" value="1"/>
</dbReference>
<dbReference type="GO" id="GO:0010646">
    <property type="term" value="P:regulation of cell communication"/>
    <property type="evidence" value="ECO:0007669"/>
    <property type="project" value="UniProtKB-ARBA"/>
</dbReference>
<dbReference type="GO" id="GO:0005886">
    <property type="term" value="C:plasma membrane"/>
    <property type="evidence" value="ECO:0007669"/>
    <property type="project" value="TreeGrafter"/>
</dbReference>
<feature type="region of interest" description="Disordered" evidence="9">
    <location>
        <begin position="783"/>
        <end position="821"/>
    </location>
</feature>
<dbReference type="GO" id="GO:0045202">
    <property type="term" value="C:synapse"/>
    <property type="evidence" value="ECO:0007669"/>
    <property type="project" value="GOC"/>
</dbReference>
<dbReference type="PANTHER" id="PTHR12268">
    <property type="entry name" value="E3 UBIQUITIN-PROTEIN LIGASE KCMF1"/>
    <property type="match status" value="1"/>
</dbReference>
<dbReference type="Proteomes" id="UP001432322">
    <property type="component" value="Unassembled WGS sequence"/>
</dbReference>
<evidence type="ECO:0000313" key="11">
    <source>
        <dbReference type="EMBL" id="GMT17486.1"/>
    </source>
</evidence>
<dbReference type="SUPFAM" id="SSF57850">
    <property type="entry name" value="RING/U-box"/>
    <property type="match status" value="1"/>
</dbReference>
<dbReference type="InterPro" id="IPR008598">
    <property type="entry name" value="Di19_Zn-bd"/>
</dbReference>
<feature type="compositionally biased region" description="Basic and acidic residues" evidence="9">
    <location>
        <begin position="466"/>
        <end position="486"/>
    </location>
</feature>
<dbReference type="GO" id="GO:0023051">
    <property type="term" value="P:regulation of signaling"/>
    <property type="evidence" value="ECO:0007669"/>
    <property type="project" value="UniProtKB-ARBA"/>
</dbReference>
<dbReference type="PANTHER" id="PTHR12268:SF13">
    <property type="entry name" value="E3 UBIQUITIN-PROTEIN LIGASE KCMF1"/>
    <property type="match status" value="1"/>
</dbReference>
<dbReference type="GO" id="GO:0008270">
    <property type="term" value="F:zinc ion binding"/>
    <property type="evidence" value="ECO:0007669"/>
    <property type="project" value="UniProtKB-KW"/>
</dbReference>
<dbReference type="Gene3D" id="3.30.60.90">
    <property type="match status" value="1"/>
</dbReference>
<accession>A0AAV5VDM7</accession>
<evidence type="ECO:0000256" key="3">
    <source>
        <dbReference type="ARBA" id="ARBA00012483"/>
    </source>
</evidence>
<keyword evidence="4" id="KW-0808">Transferase</keyword>
<evidence type="ECO:0000259" key="10">
    <source>
        <dbReference type="PROSITE" id="PS50135"/>
    </source>
</evidence>
<keyword evidence="7" id="KW-0862">Zinc</keyword>
<evidence type="ECO:0000256" key="2">
    <source>
        <dbReference type="ARBA" id="ARBA00010938"/>
    </source>
</evidence>
<feature type="non-terminal residue" evidence="11">
    <location>
        <position position="1"/>
    </location>
</feature>
<comment type="similarity">
    <text evidence="2">Belongs to the KCMF1 family.</text>
</comment>
<dbReference type="PROSITE" id="PS50135">
    <property type="entry name" value="ZF_ZZ_2"/>
    <property type="match status" value="1"/>
</dbReference>
<proteinExistence type="inferred from homology"/>
<evidence type="ECO:0000256" key="8">
    <source>
        <dbReference type="PROSITE-ProRule" id="PRU00228"/>
    </source>
</evidence>
<dbReference type="PROSITE" id="PS01357">
    <property type="entry name" value="ZF_ZZ_1"/>
    <property type="match status" value="1"/>
</dbReference>
<sequence length="821" mass="89731">QRLSRARNPRRAMAPYATAHEGVSCDGCMMPNFSGNRYKCLRCWDFDLCHACFVADRFQQDPAGDQVHDREHPMQRILTHHDFEMFYADDDARNYATCRIAVFTCPYCGTHGFSEATFYEHVTRHHPDPPDYQVNCPLCIGLVEADSTNRVVDNLKQHWTSVHYQFDPTLMHAALAAGDATAARLAAAPPHIRAARGDAGLAPLTGALDLPPTRNGARRPMMARRAGRQTGADRTDRENREMNRGERQAAAAAFGMPWTEGEDVQDLFRAYRLVQRNAALPGNEGAVARAPGAERGRVQRLRNPGAATGNMVTNADFIQRMLGGVGDPNATAASYASLVRNVNRDGAGDAGEYAAPRGIRSRTPPAQVVVAMGIRPMQARHSDNARLGDIELDRSSDDSPPVSSSDSEDGDGDDNDVTGGNSDVDAEKGSEVGALSSADEAEAAASAAAADAAAAASDGEEEEKEEERPREEVTSEDERIDALTKEEAIADTTLTLEEVVDMRRCEDPFAVRVIDPMKALRANATNREWKEIKRMLKNNDLRAKNGRPWTSLNEDSRWNAKMDEEGGDSDDEIVTENLRIGGRQQPAAAAAAAANADEVDYSANWLTMRMDTSNLAFARDSYWKDKRFIRPRKMERQQSTATVDQGDLLRNALKSLSIVRCLAGGKVLEDTAGMSVGEEIRKTLELWDMTKTERVDARSDKEVKVEEILEDASRNLNSDYDSAFLGTYDSEIKDVEKELARRRAEGSPSTSLAGKHVEQLEKYLASLKHANAMALAHLSQADQTYPIVPGPGPGPGSAPGPEPAPAPEPDPDQPGPSHAPW</sequence>
<feature type="compositionally biased region" description="Basic and acidic residues" evidence="9">
    <location>
        <begin position="231"/>
        <end position="247"/>
    </location>
</feature>
<comment type="caution">
    <text evidence="11">The sequence shown here is derived from an EMBL/GenBank/DDBJ whole genome shotgun (WGS) entry which is preliminary data.</text>
</comment>
<dbReference type="CDD" id="cd02338">
    <property type="entry name" value="ZZ_PCMF_like"/>
    <property type="match status" value="1"/>
</dbReference>
<reference evidence="11" key="1">
    <citation type="submission" date="2023-10" db="EMBL/GenBank/DDBJ databases">
        <title>Genome assembly of Pristionchus species.</title>
        <authorList>
            <person name="Yoshida K."/>
            <person name="Sommer R.J."/>
        </authorList>
    </citation>
    <scope>NUCLEOTIDE SEQUENCE</scope>
    <source>
        <strain evidence="11">RS5133</strain>
    </source>
</reference>
<evidence type="ECO:0000313" key="12">
    <source>
        <dbReference type="Proteomes" id="UP001432322"/>
    </source>
</evidence>
<feature type="region of interest" description="Disordered" evidence="9">
    <location>
        <begin position="205"/>
        <end position="256"/>
    </location>
</feature>
<dbReference type="Pfam" id="PF05605">
    <property type="entry name" value="zf-Di19"/>
    <property type="match status" value="1"/>
</dbReference>
<keyword evidence="5" id="KW-0479">Metal-binding</keyword>
<dbReference type="EC" id="2.3.2.27" evidence="3"/>
<name>A0AAV5VDM7_9BILA</name>
<gene>
    <name evidence="11" type="ORF">PFISCL1PPCAC_8783</name>
</gene>
<dbReference type="InterPro" id="IPR000433">
    <property type="entry name" value="Znf_ZZ"/>
</dbReference>